<name>A0ABD4XCZ8_9RHOB</name>
<sequence length="124" mass="13435">MIWTTKTHELAATTCQHTGASCPALERMLVALCGALDTARDMTEEDFEITGDSLLDGCTRHCPARFFASHDRIRVFCEVDTAAERSGLDRFADALLSSDAKAQPADHLPHRPCSFGEAIPLSAA</sequence>
<reference evidence="1 2" key="1">
    <citation type="submission" date="2023-02" db="EMBL/GenBank/DDBJ databases">
        <title>Population genomics of bacteria associated with diatom.</title>
        <authorList>
            <person name="Xie J."/>
            <person name="Wang H."/>
        </authorList>
    </citation>
    <scope>NUCLEOTIDE SEQUENCE [LARGE SCALE GENOMIC DNA]</scope>
    <source>
        <strain evidence="1 2">PT47_8</strain>
    </source>
</reference>
<dbReference type="AlphaFoldDB" id="A0ABD4XCZ8"/>
<evidence type="ECO:0000313" key="1">
    <source>
        <dbReference type="EMBL" id="MDE4167004.1"/>
    </source>
</evidence>
<proteinExistence type="predicted"/>
<organism evidence="1 2">
    <name type="scientific">Phaeobacter gallaeciensis</name>
    <dbReference type="NCBI Taxonomy" id="60890"/>
    <lineage>
        <taxon>Bacteria</taxon>
        <taxon>Pseudomonadati</taxon>
        <taxon>Pseudomonadota</taxon>
        <taxon>Alphaproteobacteria</taxon>
        <taxon>Rhodobacterales</taxon>
        <taxon>Roseobacteraceae</taxon>
        <taxon>Phaeobacter</taxon>
    </lineage>
</organism>
<dbReference type="PROSITE" id="PS51257">
    <property type="entry name" value="PROKAR_LIPOPROTEIN"/>
    <property type="match status" value="1"/>
</dbReference>
<dbReference type="EMBL" id="JARCJK010000007">
    <property type="protein sequence ID" value="MDE4167004.1"/>
    <property type="molecule type" value="Genomic_DNA"/>
</dbReference>
<accession>A0ABD4XCZ8</accession>
<dbReference type="Proteomes" id="UP001218364">
    <property type="component" value="Unassembled WGS sequence"/>
</dbReference>
<comment type="caution">
    <text evidence="1">The sequence shown here is derived from an EMBL/GenBank/DDBJ whole genome shotgun (WGS) entry which is preliminary data.</text>
</comment>
<evidence type="ECO:0000313" key="2">
    <source>
        <dbReference type="Proteomes" id="UP001218364"/>
    </source>
</evidence>
<gene>
    <name evidence="1" type="ORF">PXK24_15010</name>
</gene>
<dbReference type="RefSeq" id="WP_065271297.1">
    <property type="nucleotide sequence ID" value="NZ_CP015124.1"/>
</dbReference>
<evidence type="ECO:0008006" key="3">
    <source>
        <dbReference type="Google" id="ProtNLM"/>
    </source>
</evidence>
<protein>
    <recommendedName>
        <fullName evidence="3">DUF1636 domain-containing protein</fullName>
    </recommendedName>
</protein>